<evidence type="ECO:0000256" key="7">
    <source>
        <dbReference type="ARBA" id="ARBA00022989"/>
    </source>
</evidence>
<evidence type="ECO:0000256" key="10">
    <source>
        <dbReference type="SAM" id="Phobius"/>
    </source>
</evidence>
<evidence type="ECO:0000256" key="2">
    <source>
        <dbReference type="ARBA" id="ARBA00004687"/>
    </source>
</evidence>
<evidence type="ECO:0000313" key="11">
    <source>
        <dbReference type="Proteomes" id="UP000035642"/>
    </source>
</evidence>
<protein>
    <submittedName>
        <fullName evidence="12">FeoB-type G domain-containing protein</fullName>
    </submittedName>
</protein>
<comment type="pathway">
    <text evidence="2">Glycolipid biosynthesis; glycosylphosphatidylinositol-anchor biosynthesis.</text>
</comment>
<evidence type="ECO:0000256" key="5">
    <source>
        <dbReference type="ARBA" id="ARBA00022692"/>
    </source>
</evidence>
<dbReference type="GO" id="GO:0042765">
    <property type="term" value="C:GPI-anchor transamidase complex"/>
    <property type="evidence" value="ECO:0007669"/>
    <property type="project" value="InterPro"/>
</dbReference>
<sequence length="213" mass="22914">LQSVESSYPVLKIVIVEVDAPVIMLDPFGEDSRGVAVASWGAIIPRICVGETSEDPQTAARILSALRVLLGVDSDLPASWKRAPVPLADWEIERMRLRAILDNAMRAISAIGALKALTEKITNVVINDDVAARANEAVHLVQAGLENPGAPQLNKISAGRFLADEALSHPSLLSLLYFPKDQTMAVYLPIMLPTLIPLFGSGLALCKWALGWS</sequence>
<evidence type="ECO:0000256" key="6">
    <source>
        <dbReference type="ARBA" id="ARBA00022824"/>
    </source>
</evidence>
<reference evidence="11" key="1">
    <citation type="submission" date="2012-09" db="EMBL/GenBank/DDBJ databases">
        <authorList>
            <person name="Martin A.A."/>
        </authorList>
    </citation>
    <scope>NUCLEOTIDE SEQUENCE</scope>
</reference>
<organism evidence="11 12">
    <name type="scientific">Angiostrongylus cantonensis</name>
    <name type="common">Rat lungworm</name>
    <dbReference type="NCBI Taxonomy" id="6313"/>
    <lineage>
        <taxon>Eukaryota</taxon>
        <taxon>Metazoa</taxon>
        <taxon>Ecdysozoa</taxon>
        <taxon>Nematoda</taxon>
        <taxon>Chromadorea</taxon>
        <taxon>Rhabditida</taxon>
        <taxon>Rhabditina</taxon>
        <taxon>Rhabditomorpha</taxon>
        <taxon>Strongyloidea</taxon>
        <taxon>Metastrongylidae</taxon>
        <taxon>Angiostrongylus</taxon>
    </lineage>
</organism>
<dbReference type="WBParaSite" id="ACAC_0000248101-mRNA-1">
    <property type="protein sequence ID" value="ACAC_0000248101-mRNA-1"/>
    <property type="gene ID" value="ACAC_0000248101"/>
</dbReference>
<dbReference type="GO" id="GO:0006506">
    <property type="term" value="P:GPI anchor biosynthetic process"/>
    <property type="evidence" value="ECO:0007669"/>
    <property type="project" value="UniProtKB-UniPathway"/>
</dbReference>
<comment type="similarity">
    <text evidence="3">Belongs to the PIGS family.</text>
</comment>
<dbReference type="GO" id="GO:0016255">
    <property type="term" value="P:attachment of GPI anchor to protein"/>
    <property type="evidence" value="ECO:0007669"/>
    <property type="project" value="InterPro"/>
</dbReference>
<keyword evidence="11" id="KW-1185">Reference proteome</keyword>
<dbReference type="Proteomes" id="UP000035642">
    <property type="component" value="Unassembled WGS sequence"/>
</dbReference>
<feature type="transmembrane region" description="Helical" evidence="10">
    <location>
        <begin position="186"/>
        <end position="210"/>
    </location>
</feature>
<evidence type="ECO:0000256" key="1">
    <source>
        <dbReference type="ARBA" id="ARBA00004477"/>
    </source>
</evidence>
<accession>A0A0K0CXZ3</accession>
<comment type="subcellular location">
    <subcellularLocation>
        <location evidence="1">Endoplasmic reticulum membrane</location>
        <topology evidence="1">Multi-pass membrane protein</topology>
    </subcellularLocation>
</comment>
<dbReference type="PANTHER" id="PTHR21072:SF13">
    <property type="entry name" value="GPI TRANSAMIDASE COMPONENT PIG-S"/>
    <property type="match status" value="1"/>
</dbReference>
<dbReference type="UniPathway" id="UPA00196"/>
<name>A0A0K0CXZ3_ANGCA</name>
<keyword evidence="6" id="KW-0256">Endoplasmic reticulum</keyword>
<reference evidence="12" key="2">
    <citation type="submission" date="2017-02" db="UniProtKB">
        <authorList>
            <consortium name="WormBaseParasite"/>
        </authorList>
    </citation>
    <scope>IDENTIFICATION</scope>
</reference>
<proteinExistence type="inferred from homology"/>
<keyword evidence="9" id="KW-0325">Glycoprotein</keyword>
<evidence type="ECO:0000256" key="9">
    <source>
        <dbReference type="ARBA" id="ARBA00023180"/>
    </source>
</evidence>
<keyword evidence="5 10" id="KW-0812">Transmembrane</keyword>
<keyword evidence="4" id="KW-0337">GPI-anchor biosynthesis</keyword>
<evidence type="ECO:0000313" key="12">
    <source>
        <dbReference type="WBParaSite" id="ACAC_0000248101-mRNA-1"/>
    </source>
</evidence>
<evidence type="ECO:0000256" key="8">
    <source>
        <dbReference type="ARBA" id="ARBA00023136"/>
    </source>
</evidence>
<evidence type="ECO:0000256" key="4">
    <source>
        <dbReference type="ARBA" id="ARBA00022502"/>
    </source>
</evidence>
<evidence type="ECO:0000256" key="3">
    <source>
        <dbReference type="ARBA" id="ARBA00005316"/>
    </source>
</evidence>
<dbReference type="PANTHER" id="PTHR21072">
    <property type="entry name" value="GPI TRANSAMIDASE COMPONENT PIG-S"/>
    <property type="match status" value="1"/>
</dbReference>
<dbReference type="AlphaFoldDB" id="A0A0K0CXZ3"/>
<dbReference type="Pfam" id="PF10510">
    <property type="entry name" value="PIG-S"/>
    <property type="match status" value="1"/>
</dbReference>
<dbReference type="InterPro" id="IPR019540">
    <property type="entry name" value="PtdIno-glycan_biosynth_class_S"/>
</dbReference>
<keyword evidence="8 10" id="KW-0472">Membrane</keyword>
<keyword evidence="7 10" id="KW-1133">Transmembrane helix</keyword>
<dbReference type="STRING" id="6313.A0A0K0CXZ3"/>